<feature type="compositionally biased region" description="Low complexity" evidence="1">
    <location>
        <begin position="457"/>
        <end position="468"/>
    </location>
</feature>
<keyword evidence="2" id="KW-0812">Transmembrane</keyword>
<feature type="region of interest" description="Disordered" evidence="1">
    <location>
        <begin position="309"/>
        <end position="330"/>
    </location>
</feature>
<evidence type="ECO:0008006" key="5">
    <source>
        <dbReference type="Google" id="ProtNLM"/>
    </source>
</evidence>
<accession>A0A4Y8R8A0</accession>
<feature type="region of interest" description="Disordered" evidence="1">
    <location>
        <begin position="389"/>
        <end position="416"/>
    </location>
</feature>
<evidence type="ECO:0000313" key="3">
    <source>
        <dbReference type="EMBL" id="TFF17309.1"/>
    </source>
</evidence>
<gene>
    <name evidence="3" type="ORF">E1O70_00475</name>
</gene>
<protein>
    <recommendedName>
        <fullName evidence="5">Protein kinase domain-containing protein</fullName>
    </recommendedName>
</protein>
<organism evidence="3 4">
    <name type="scientific">Cellulosimicrobium funkei</name>
    <dbReference type="NCBI Taxonomy" id="264251"/>
    <lineage>
        <taxon>Bacteria</taxon>
        <taxon>Bacillati</taxon>
        <taxon>Actinomycetota</taxon>
        <taxon>Actinomycetes</taxon>
        <taxon>Micrococcales</taxon>
        <taxon>Promicromonosporaceae</taxon>
        <taxon>Cellulosimicrobium</taxon>
    </lineage>
</organism>
<evidence type="ECO:0000256" key="1">
    <source>
        <dbReference type="SAM" id="MobiDB-lite"/>
    </source>
</evidence>
<feature type="compositionally biased region" description="Pro residues" evidence="1">
    <location>
        <begin position="316"/>
        <end position="326"/>
    </location>
</feature>
<evidence type="ECO:0000313" key="4">
    <source>
        <dbReference type="Proteomes" id="UP000298003"/>
    </source>
</evidence>
<feature type="compositionally biased region" description="Pro residues" evidence="1">
    <location>
        <begin position="389"/>
        <end position="399"/>
    </location>
</feature>
<dbReference type="AlphaFoldDB" id="A0A4Y8R8A0"/>
<evidence type="ECO:0000256" key="2">
    <source>
        <dbReference type="SAM" id="Phobius"/>
    </source>
</evidence>
<dbReference type="Gene3D" id="1.10.510.10">
    <property type="entry name" value="Transferase(Phosphotransferase) domain 1"/>
    <property type="match status" value="1"/>
</dbReference>
<keyword evidence="2" id="KW-1133">Transmembrane helix</keyword>
<keyword evidence="4" id="KW-1185">Reference proteome</keyword>
<dbReference type="SUPFAM" id="SSF56112">
    <property type="entry name" value="Protein kinase-like (PK-like)"/>
    <property type="match status" value="1"/>
</dbReference>
<proteinExistence type="predicted"/>
<dbReference type="CDD" id="cd13973">
    <property type="entry name" value="PK_MviN-like"/>
    <property type="match status" value="1"/>
</dbReference>
<reference evidence="3 4" key="1">
    <citation type="submission" date="2019-03" db="EMBL/GenBank/DDBJ databases">
        <title>Cellulosimicrobium funkei JCM14302 Assembly.</title>
        <authorList>
            <person name="Dou T."/>
        </authorList>
    </citation>
    <scope>NUCLEOTIDE SEQUENCE [LARGE SCALE GENOMIC DNA]</scope>
    <source>
        <strain evidence="3 4">JCM 14302</strain>
    </source>
</reference>
<feature type="region of interest" description="Disordered" evidence="1">
    <location>
        <begin position="455"/>
        <end position="509"/>
    </location>
</feature>
<dbReference type="InterPro" id="IPR011009">
    <property type="entry name" value="Kinase-like_dom_sf"/>
</dbReference>
<sequence>MGSRPRVPHGGGPVNGVAPGTLLVARYRLDEQLASDLSDVTAWSAHDQILDRPVRLSVVTGTHVAEALDSARRAALVVDPRLTRVLDVGSEDGVAYVVTERYTGITLSEVVAGGIVDPQQARAIVGEAAAALEVARRRGVHHLALRPDAVRVDGSRVLVTGLGLDAGVAGHDQHDAEQTSRADAVGLVALLYYAMTARWAGPSLDVPWIAADSIHPLPAQRAGDSVLALSDVRPDVPAELDELCAETFAGTHGTAAEWTATPLGEGPRSPADVVGAVEPWGEVSVVAALPAFVQPAGGVSRQSVRTAFDGAASAPPGTPPPAPPVRRPTTGRIHRVGAVPGSAGAGAGAAYAAGAATGATAAVPPPTAEAYSVPPPPVGYDAGTVPLPYDPASPPPPPAGSDAAQAWSEPVPSRRGPRRFNATPIVLVLVLALVVGGVVWAVNTAFDGFGPAVQTNEPTAGGSEAPAEGGEGTGSAGEEAPPAPEVRPMIASGTALDPEGDAAGNNDGEHPELASLAYDQQPDTTWISRRYNAADFAGLRSGIGFAVTLEQKAPVSSIVIDTATNGGNVEIRATSPDTPTEGTVLASGPLSPGATFTFEQPVEADSIVLWFTELPQNPAGEYRAEINEILVS</sequence>
<dbReference type="EMBL" id="SOZH01000001">
    <property type="protein sequence ID" value="TFF17309.1"/>
    <property type="molecule type" value="Genomic_DNA"/>
</dbReference>
<dbReference type="Proteomes" id="UP000298003">
    <property type="component" value="Unassembled WGS sequence"/>
</dbReference>
<name>A0A4Y8R8A0_9MICO</name>
<keyword evidence="2" id="KW-0472">Membrane</keyword>
<comment type="caution">
    <text evidence="3">The sequence shown here is derived from an EMBL/GenBank/DDBJ whole genome shotgun (WGS) entry which is preliminary data.</text>
</comment>
<feature type="transmembrane region" description="Helical" evidence="2">
    <location>
        <begin position="422"/>
        <end position="442"/>
    </location>
</feature>